<evidence type="ECO:0008006" key="6">
    <source>
        <dbReference type="Google" id="ProtNLM"/>
    </source>
</evidence>
<reference evidence="4 5" key="1">
    <citation type="submission" date="2013-11" db="EMBL/GenBank/DDBJ databases">
        <title>Draft genome of the bovine lungworm Dictyocaulus viviparus.</title>
        <authorList>
            <person name="Mitreva M."/>
        </authorList>
    </citation>
    <scope>NUCLEOTIDE SEQUENCE [LARGE SCALE GENOMIC DNA]</scope>
    <source>
        <strain evidence="4 5">HannoverDv2000</strain>
    </source>
</reference>
<feature type="compositionally biased region" description="Acidic residues" evidence="3">
    <location>
        <begin position="19"/>
        <end position="28"/>
    </location>
</feature>
<dbReference type="GO" id="GO:0005929">
    <property type="term" value="C:cilium"/>
    <property type="evidence" value="ECO:0007669"/>
    <property type="project" value="TreeGrafter"/>
</dbReference>
<proteinExistence type="inferred from homology"/>
<keyword evidence="2" id="KW-0970">Cilium biogenesis/degradation</keyword>
<dbReference type="Proteomes" id="UP000053766">
    <property type="component" value="Unassembled WGS sequence"/>
</dbReference>
<keyword evidence="5" id="KW-1185">Reference proteome</keyword>
<protein>
    <recommendedName>
        <fullName evidence="6">Intraflagellar transport protein 43 homolog</fullName>
    </recommendedName>
</protein>
<dbReference type="AlphaFoldDB" id="A0A0D8Y459"/>
<evidence type="ECO:0000256" key="1">
    <source>
        <dbReference type="ARBA" id="ARBA00007563"/>
    </source>
</evidence>
<dbReference type="GO" id="GO:0030991">
    <property type="term" value="C:intraciliary transport particle A"/>
    <property type="evidence" value="ECO:0007669"/>
    <property type="project" value="InterPro"/>
</dbReference>
<dbReference type="PANTHER" id="PTHR33724">
    <property type="entry name" value="INTRAFLAGELLAR TRANSPORT PROTEIN 43 HOMOLOG"/>
    <property type="match status" value="1"/>
</dbReference>
<feature type="compositionally biased region" description="Basic and acidic residues" evidence="3">
    <location>
        <begin position="33"/>
        <end position="45"/>
    </location>
</feature>
<organism evidence="4 5">
    <name type="scientific">Dictyocaulus viviparus</name>
    <name type="common">Bovine lungworm</name>
    <dbReference type="NCBI Taxonomy" id="29172"/>
    <lineage>
        <taxon>Eukaryota</taxon>
        <taxon>Metazoa</taxon>
        <taxon>Ecdysozoa</taxon>
        <taxon>Nematoda</taxon>
        <taxon>Chromadorea</taxon>
        <taxon>Rhabditida</taxon>
        <taxon>Rhabditina</taxon>
        <taxon>Rhabditomorpha</taxon>
        <taxon>Strongyloidea</taxon>
        <taxon>Metastrongylidae</taxon>
        <taxon>Dictyocaulus</taxon>
    </lineage>
</organism>
<gene>
    <name evidence="4" type="ORF">DICVIV_04549</name>
</gene>
<dbReference type="InterPro" id="IPR029302">
    <property type="entry name" value="IFT43"/>
</dbReference>
<dbReference type="Pfam" id="PF15305">
    <property type="entry name" value="IFT43"/>
    <property type="match status" value="1"/>
</dbReference>
<dbReference type="GO" id="GO:0035721">
    <property type="term" value="P:intraciliary retrograde transport"/>
    <property type="evidence" value="ECO:0007669"/>
    <property type="project" value="TreeGrafter"/>
</dbReference>
<evidence type="ECO:0000256" key="3">
    <source>
        <dbReference type="SAM" id="MobiDB-lite"/>
    </source>
</evidence>
<evidence type="ECO:0000313" key="5">
    <source>
        <dbReference type="Proteomes" id="UP000053766"/>
    </source>
</evidence>
<name>A0A0D8Y459_DICVI</name>
<dbReference type="EMBL" id="KN716238">
    <property type="protein sequence ID" value="KJH49346.1"/>
    <property type="molecule type" value="Genomic_DNA"/>
</dbReference>
<reference evidence="5" key="2">
    <citation type="journal article" date="2016" name="Sci. Rep.">
        <title>Dictyocaulus viviparus genome, variome and transcriptome elucidate lungworm biology and support future intervention.</title>
        <authorList>
            <person name="McNulty S.N."/>
            <person name="Strube C."/>
            <person name="Rosa B.A."/>
            <person name="Martin J.C."/>
            <person name="Tyagi R."/>
            <person name="Choi Y.J."/>
            <person name="Wang Q."/>
            <person name="Hallsworth Pepin K."/>
            <person name="Zhang X."/>
            <person name="Ozersky P."/>
            <person name="Wilson R.K."/>
            <person name="Sternberg P.W."/>
            <person name="Gasser R.B."/>
            <person name="Mitreva M."/>
        </authorList>
    </citation>
    <scope>NUCLEOTIDE SEQUENCE [LARGE SCALE GENOMIC DNA]</scope>
    <source>
        <strain evidence="5">HannoverDv2000</strain>
    </source>
</reference>
<sequence length="214" mass="23863">MSAKSSRKKTSQEQKDYSVNDDFDDSDASELNIRVKERTNDDVATGKRSRVGGFFKETPIKGLKEGAAGALKRPLTGIFRRSAPSVPRKRDEHEGPTSVQAGQVSCDDQRSLSPDAMVSSRILSTSSPLDFDAVAKAPHLTASEIHGMLQIDAFASKYPHLAKLDDIDISLLSRYLYSEEEVRDEDVPWTWDYIFASVSAELREEWAHEESSHD</sequence>
<evidence type="ECO:0000313" key="4">
    <source>
        <dbReference type="EMBL" id="KJH49346.1"/>
    </source>
</evidence>
<evidence type="ECO:0000256" key="2">
    <source>
        <dbReference type="ARBA" id="ARBA00022794"/>
    </source>
</evidence>
<feature type="region of interest" description="Disordered" evidence="3">
    <location>
        <begin position="1"/>
        <end position="48"/>
    </location>
</feature>
<feature type="region of interest" description="Disordered" evidence="3">
    <location>
        <begin position="76"/>
        <end position="111"/>
    </location>
</feature>
<accession>A0A0D8Y459</accession>
<comment type="similarity">
    <text evidence="1">Belongs to the IFT43 family.</text>
</comment>
<dbReference type="OrthoDB" id="206950at2759"/>
<dbReference type="PANTHER" id="PTHR33724:SF1">
    <property type="entry name" value="INTRAFLAGELLAR TRANSPORT PROTEIN 43 HOMOLOG"/>
    <property type="match status" value="1"/>
</dbReference>